<feature type="compositionally biased region" description="Basic residues" evidence="1">
    <location>
        <begin position="53"/>
        <end position="67"/>
    </location>
</feature>
<accession>A0A146MDJ3</accession>
<feature type="compositionally biased region" description="Basic residues" evidence="1">
    <location>
        <begin position="1"/>
        <end position="12"/>
    </location>
</feature>
<feature type="compositionally biased region" description="Polar residues" evidence="1">
    <location>
        <begin position="83"/>
        <end position="93"/>
    </location>
</feature>
<feature type="compositionally biased region" description="Basic and acidic residues" evidence="1">
    <location>
        <begin position="13"/>
        <end position="52"/>
    </location>
</feature>
<sequence length="129" mass="15423">MAYHLNKSRKKNEKLEAAKTRAEERKKKKEEAEEIKKTKLEEKLKKQKEKGMKKPKAKVRKCQKRRSSSSEDEQWNLQEKVRTNPSKRTPQNSWKRKCKSMTSAWKSRNSPLKRLLNTLNRSLSRKDLI</sequence>
<protein>
    <submittedName>
        <fullName evidence="2">Uncharacterized protein</fullName>
    </submittedName>
</protein>
<reference evidence="2" key="1">
    <citation type="journal article" date="2016" name="Gigascience">
        <title>De novo construction of an expanded transcriptome assembly for the western tarnished plant bug, Lygus hesperus.</title>
        <authorList>
            <person name="Tassone E.E."/>
            <person name="Geib S.M."/>
            <person name="Hall B."/>
            <person name="Fabrick J.A."/>
            <person name="Brent C.S."/>
            <person name="Hull J.J."/>
        </authorList>
    </citation>
    <scope>NUCLEOTIDE SEQUENCE</scope>
</reference>
<gene>
    <name evidence="2" type="ORF">g.59779</name>
</gene>
<feature type="compositionally biased region" description="Polar residues" evidence="1">
    <location>
        <begin position="100"/>
        <end position="110"/>
    </location>
</feature>
<dbReference type="AlphaFoldDB" id="A0A146MDJ3"/>
<proteinExistence type="predicted"/>
<dbReference type="EMBL" id="GDHC01000738">
    <property type="protein sequence ID" value="JAQ17891.1"/>
    <property type="molecule type" value="Transcribed_RNA"/>
</dbReference>
<evidence type="ECO:0000313" key="2">
    <source>
        <dbReference type="EMBL" id="JAQ17891.1"/>
    </source>
</evidence>
<organism evidence="2">
    <name type="scientific">Lygus hesperus</name>
    <name type="common">Western plant bug</name>
    <dbReference type="NCBI Taxonomy" id="30085"/>
    <lineage>
        <taxon>Eukaryota</taxon>
        <taxon>Metazoa</taxon>
        <taxon>Ecdysozoa</taxon>
        <taxon>Arthropoda</taxon>
        <taxon>Hexapoda</taxon>
        <taxon>Insecta</taxon>
        <taxon>Pterygota</taxon>
        <taxon>Neoptera</taxon>
        <taxon>Paraneoptera</taxon>
        <taxon>Hemiptera</taxon>
        <taxon>Heteroptera</taxon>
        <taxon>Panheteroptera</taxon>
        <taxon>Cimicomorpha</taxon>
        <taxon>Miridae</taxon>
        <taxon>Mirini</taxon>
        <taxon>Lygus</taxon>
    </lineage>
</organism>
<feature type="region of interest" description="Disordered" evidence="1">
    <location>
        <begin position="1"/>
        <end position="111"/>
    </location>
</feature>
<evidence type="ECO:0000256" key="1">
    <source>
        <dbReference type="SAM" id="MobiDB-lite"/>
    </source>
</evidence>
<name>A0A146MDJ3_LYGHE</name>